<evidence type="ECO:0000313" key="3">
    <source>
        <dbReference type="Proteomes" id="UP000838686"/>
    </source>
</evidence>
<name>A0ABN8GES7_9BACL</name>
<sequence>MKKLALTKGLGIILLLTVLLAACSGNESAPANETTDDNKGKPQLIQETEHAQFYSPDSKEDVSEAVTILGEAFENNYKRITELFRFEAADKTVIHVYTDKAEFEKMIGRSTEGTYVAEENIIKVFTPSDLADAAVKENYTDQIIHEFVHAVILQVNSTVGYVKWLDEGSAYYASNQLQKELQSKTAFLDLPDMDQLTSPEYFEEAGNTAYFYSGTIIKFIVDKYGEDAWNEILRQPDAIEEILKEPIEGVYEKWKSYLDNGLS</sequence>
<evidence type="ECO:0000256" key="1">
    <source>
        <dbReference type="SAM" id="SignalP"/>
    </source>
</evidence>
<protein>
    <recommendedName>
        <fullName evidence="4">Peptidase</fullName>
    </recommendedName>
</protein>
<organism evidence="2 3">
    <name type="scientific">Paenibacillus plantiphilus</name>
    <dbReference type="NCBI Taxonomy" id="2905650"/>
    <lineage>
        <taxon>Bacteria</taxon>
        <taxon>Bacillati</taxon>
        <taxon>Bacillota</taxon>
        <taxon>Bacilli</taxon>
        <taxon>Bacillales</taxon>
        <taxon>Paenibacillaceae</taxon>
        <taxon>Paenibacillus</taxon>
    </lineage>
</organism>
<proteinExistence type="predicted"/>
<dbReference type="PROSITE" id="PS51257">
    <property type="entry name" value="PROKAR_LIPOPROTEIN"/>
    <property type="match status" value="1"/>
</dbReference>
<reference evidence="2" key="1">
    <citation type="submission" date="2022-01" db="EMBL/GenBank/DDBJ databases">
        <authorList>
            <person name="Criscuolo A."/>
        </authorList>
    </citation>
    <scope>NUCLEOTIDE SEQUENCE</scope>
    <source>
        <strain evidence="2">CIP111893</strain>
    </source>
</reference>
<keyword evidence="1" id="KW-0732">Signal</keyword>
<dbReference type="RefSeq" id="WP_236340157.1">
    <property type="nucleotide sequence ID" value="NZ_CAKMMF010000008.1"/>
</dbReference>
<keyword evidence="3" id="KW-1185">Reference proteome</keyword>
<evidence type="ECO:0008006" key="4">
    <source>
        <dbReference type="Google" id="ProtNLM"/>
    </source>
</evidence>
<dbReference type="Proteomes" id="UP000838686">
    <property type="component" value="Unassembled WGS sequence"/>
</dbReference>
<evidence type="ECO:0000313" key="2">
    <source>
        <dbReference type="EMBL" id="CAH1202496.1"/>
    </source>
</evidence>
<feature type="signal peptide" evidence="1">
    <location>
        <begin position="1"/>
        <end position="21"/>
    </location>
</feature>
<dbReference type="EMBL" id="CAKMMF010000008">
    <property type="protein sequence ID" value="CAH1202496.1"/>
    <property type="molecule type" value="Genomic_DNA"/>
</dbReference>
<comment type="caution">
    <text evidence="2">The sequence shown here is derived from an EMBL/GenBank/DDBJ whole genome shotgun (WGS) entry which is preliminary data.</text>
</comment>
<feature type="chain" id="PRO_5046178611" description="Peptidase" evidence="1">
    <location>
        <begin position="22"/>
        <end position="263"/>
    </location>
</feature>
<gene>
    <name evidence="2" type="ORF">PAECIP111893_01810</name>
</gene>
<accession>A0ABN8GES7</accession>